<dbReference type="PANTHER" id="PTHR48063:SF98">
    <property type="entry name" value="LRR RECEPTOR-LIKE SERINE_THREONINE-PROTEIN KINASE FLS2"/>
    <property type="match status" value="1"/>
</dbReference>
<evidence type="ECO:0000256" key="2">
    <source>
        <dbReference type="ARBA" id="ARBA00022692"/>
    </source>
</evidence>
<dbReference type="SUPFAM" id="SSF52058">
    <property type="entry name" value="L domain-like"/>
    <property type="match status" value="2"/>
</dbReference>
<dbReference type="InterPro" id="IPR001611">
    <property type="entry name" value="Leu-rich_rpt"/>
</dbReference>
<dbReference type="InterPro" id="IPR032675">
    <property type="entry name" value="LRR_dom_sf"/>
</dbReference>
<dbReference type="Gene3D" id="3.80.10.10">
    <property type="entry name" value="Ribonuclease Inhibitor"/>
    <property type="match status" value="1"/>
</dbReference>
<dbReference type="PRINTS" id="PR00019">
    <property type="entry name" value="LEURICHRPT"/>
</dbReference>
<evidence type="ECO:0000313" key="9">
    <source>
        <dbReference type="Proteomes" id="UP001227230"/>
    </source>
</evidence>
<dbReference type="Proteomes" id="UP001227230">
    <property type="component" value="Chromosome 16"/>
</dbReference>
<proteinExistence type="predicted"/>
<keyword evidence="6" id="KW-0675">Receptor</keyword>
<protein>
    <submittedName>
        <fullName evidence="8">Uncharacterized protein</fullName>
    </submittedName>
</protein>
<name>A0ABY9DHK2_VITVI</name>
<evidence type="ECO:0000256" key="6">
    <source>
        <dbReference type="ARBA" id="ARBA00023170"/>
    </source>
</evidence>
<organism evidence="8 9">
    <name type="scientific">Vitis vinifera</name>
    <name type="common">Grape</name>
    <dbReference type="NCBI Taxonomy" id="29760"/>
    <lineage>
        <taxon>Eukaryota</taxon>
        <taxon>Viridiplantae</taxon>
        <taxon>Streptophyta</taxon>
        <taxon>Embryophyta</taxon>
        <taxon>Tracheophyta</taxon>
        <taxon>Spermatophyta</taxon>
        <taxon>Magnoliopsida</taxon>
        <taxon>eudicotyledons</taxon>
        <taxon>Gunneridae</taxon>
        <taxon>Pentapetalae</taxon>
        <taxon>rosids</taxon>
        <taxon>Vitales</taxon>
        <taxon>Vitaceae</taxon>
        <taxon>Viteae</taxon>
        <taxon>Vitis</taxon>
    </lineage>
</organism>
<evidence type="ECO:0000256" key="4">
    <source>
        <dbReference type="ARBA" id="ARBA00022989"/>
    </source>
</evidence>
<keyword evidence="2" id="KW-0812">Transmembrane</keyword>
<evidence type="ECO:0000256" key="3">
    <source>
        <dbReference type="ARBA" id="ARBA00022729"/>
    </source>
</evidence>
<gene>
    <name evidence="8" type="ORF">VitviT2T_025070</name>
</gene>
<dbReference type="EMBL" id="CP126663">
    <property type="protein sequence ID" value="WKA07218.1"/>
    <property type="molecule type" value="Genomic_DNA"/>
</dbReference>
<keyword evidence="4" id="KW-1133">Transmembrane helix</keyword>
<sequence length="541" mass="60904">MLVRKRYMITLIFKSYTDMFSKSIASYSYFQIRFRMISKGVYHTHMFQQLQWHGQRALYSIQSGRNLLAGIVSEVHFTKLSNLKYLEMSWTYLTFNVSSNWIPPFQLQYMKIISCKMGPKFPAWLQTQRSLQSLYISNSGIVDAAPSWLWKWASQIPHVLHLSDNQISGDLSEVLLNNTQVDLSSNCFTGQLPHLSQNVIELRIANNPFPRRISSFLCRKVNGGSKLEVLNLSNNSLSGKLLNCLMYWPSLTHLNLGDNNLSGKIPNSIGSLFALKALHLYTNSFVRDIPVSLQNCAFLGLVDLAENKFSGNIPSWIGEMSTLMALSLRSNKFIGNIPPQICQLSSLIVLDLANNTLSGAIPNCINNFSTMARMDTAVDDNFKVLFDYNYLKYEDLSLVVKGRKSEYDSILGLVRTIDFSSNNLSGSIPTEISCLSGLRFLNLSQNHLIGRIPEKVGSMETLESLDLSRNHLSGAIPESMTNLSFLDHLDLSYNNLSRTIPSSSQLQSFDALSFIGNDELCGAPLTKKLHKEGRFSRCEPH</sequence>
<dbReference type="InterPro" id="IPR046956">
    <property type="entry name" value="RLP23-like"/>
</dbReference>
<keyword evidence="5" id="KW-0472">Membrane</keyword>
<accession>A0ABY9DHK2</accession>
<dbReference type="PROSITE" id="PS51450">
    <property type="entry name" value="LRR"/>
    <property type="match status" value="2"/>
</dbReference>
<evidence type="ECO:0000256" key="1">
    <source>
        <dbReference type="ARBA" id="ARBA00004479"/>
    </source>
</evidence>
<keyword evidence="3" id="KW-0732">Signal</keyword>
<dbReference type="Pfam" id="PF00560">
    <property type="entry name" value="LRR_1"/>
    <property type="match status" value="5"/>
</dbReference>
<comment type="subcellular location">
    <subcellularLocation>
        <location evidence="1">Membrane</location>
        <topology evidence="1">Single-pass type I membrane protein</topology>
    </subcellularLocation>
</comment>
<dbReference type="Pfam" id="PF13855">
    <property type="entry name" value="LRR_8"/>
    <property type="match status" value="1"/>
</dbReference>
<keyword evidence="9" id="KW-1185">Reference proteome</keyword>
<evidence type="ECO:0000256" key="5">
    <source>
        <dbReference type="ARBA" id="ARBA00023136"/>
    </source>
</evidence>
<reference evidence="8 9" key="1">
    <citation type="journal article" date="2023" name="Hortic Res">
        <title>The complete reference genome for grapevine (Vitis vinifera L.) genetics and breeding.</title>
        <authorList>
            <person name="Shi X."/>
            <person name="Cao S."/>
            <person name="Wang X."/>
            <person name="Huang S."/>
            <person name="Wang Y."/>
            <person name="Liu Z."/>
            <person name="Liu W."/>
            <person name="Leng X."/>
            <person name="Peng Y."/>
            <person name="Wang N."/>
            <person name="Wang Y."/>
            <person name="Ma Z."/>
            <person name="Xu X."/>
            <person name="Zhang F."/>
            <person name="Xue H."/>
            <person name="Zhong H."/>
            <person name="Wang Y."/>
            <person name="Zhang K."/>
            <person name="Velt A."/>
            <person name="Avia K."/>
            <person name="Holtgrawe D."/>
            <person name="Grimplet J."/>
            <person name="Matus J.T."/>
            <person name="Ware D."/>
            <person name="Wu X."/>
            <person name="Wang H."/>
            <person name="Liu C."/>
            <person name="Fang Y."/>
            <person name="Rustenholz C."/>
            <person name="Cheng Z."/>
            <person name="Xiao H."/>
            <person name="Zhou Y."/>
        </authorList>
    </citation>
    <scope>NUCLEOTIDE SEQUENCE [LARGE SCALE GENOMIC DNA]</scope>
    <source>
        <strain evidence="9">cv. Pinot noir / PN40024</strain>
        <tissue evidence="8">Leaf</tissue>
    </source>
</reference>
<dbReference type="PANTHER" id="PTHR48063">
    <property type="entry name" value="LRR RECEPTOR-LIKE KINASE"/>
    <property type="match status" value="1"/>
</dbReference>
<keyword evidence="7" id="KW-0325">Glycoprotein</keyword>
<evidence type="ECO:0000313" key="8">
    <source>
        <dbReference type="EMBL" id="WKA07218.1"/>
    </source>
</evidence>
<evidence type="ECO:0000256" key="7">
    <source>
        <dbReference type="ARBA" id="ARBA00023180"/>
    </source>
</evidence>